<dbReference type="SUPFAM" id="SSF53474">
    <property type="entry name" value="alpha/beta-Hydrolases"/>
    <property type="match status" value="1"/>
</dbReference>
<dbReference type="Proteomes" id="UP001465668">
    <property type="component" value="Unassembled WGS sequence"/>
</dbReference>
<dbReference type="PANTHER" id="PTHR11010:SF23">
    <property type="entry name" value="SERINE PEPTIDASE"/>
    <property type="match status" value="1"/>
</dbReference>
<feature type="chain" id="PRO_5046814681" evidence="6">
    <location>
        <begin position="21"/>
        <end position="530"/>
    </location>
</feature>
<evidence type="ECO:0000256" key="4">
    <source>
        <dbReference type="ARBA" id="ARBA00022801"/>
    </source>
</evidence>
<keyword evidence="5" id="KW-0325">Glycoprotein</keyword>
<evidence type="ECO:0000256" key="3">
    <source>
        <dbReference type="ARBA" id="ARBA00022729"/>
    </source>
</evidence>
<evidence type="ECO:0000313" key="7">
    <source>
        <dbReference type="EMBL" id="KAK9771305.1"/>
    </source>
</evidence>
<feature type="signal peptide" evidence="6">
    <location>
        <begin position="1"/>
        <end position="20"/>
    </location>
</feature>
<dbReference type="PANTHER" id="PTHR11010">
    <property type="entry name" value="PROTEASE S28 PRO-X CARBOXYPEPTIDASE-RELATED"/>
    <property type="match status" value="1"/>
</dbReference>
<protein>
    <submittedName>
        <fullName evidence="7">Peptidase S28</fullName>
    </submittedName>
</protein>
<dbReference type="InterPro" id="IPR029058">
    <property type="entry name" value="AB_hydrolase_fold"/>
</dbReference>
<comment type="caution">
    <text evidence="7">The sequence shown here is derived from an EMBL/GenBank/DDBJ whole genome shotgun (WGS) entry which is preliminary data.</text>
</comment>
<evidence type="ECO:0000256" key="1">
    <source>
        <dbReference type="ARBA" id="ARBA00011079"/>
    </source>
</evidence>
<comment type="similarity">
    <text evidence="1">Belongs to the peptidase S28 family.</text>
</comment>
<reference evidence="7 8" key="1">
    <citation type="submission" date="2024-02" db="EMBL/GenBank/DDBJ databases">
        <title>First draft genome assembly of two strains of Seiridium cardinale.</title>
        <authorList>
            <person name="Emiliani G."/>
            <person name="Scali E."/>
        </authorList>
    </citation>
    <scope>NUCLEOTIDE SEQUENCE [LARGE SCALE GENOMIC DNA]</scope>
    <source>
        <strain evidence="7 8">BM-138-000479</strain>
    </source>
</reference>
<evidence type="ECO:0000256" key="5">
    <source>
        <dbReference type="ARBA" id="ARBA00023180"/>
    </source>
</evidence>
<proteinExistence type="inferred from homology"/>
<name>A0ABR2XC43_9PEZI</name>
<keyword evidence="4" id="KW-0378">Hydrolase</keyword>
<keyword evidence="3 6" id="KW-0732">Signal</keyword>
<dbReference type="Pfam" id="PF05577">
    <property type="entry name" value="Peptidase_S28"/>
    <property type="match status" value="2"/>
</dbReference>
<evidence type="ECO:0000256" key="6">
    <source>
        <dbReference type="SAM" id="SignalP"/>
    </source>
</evidence>
<dbReference type="Gene3D" id="3.40.50.1820">
    <property type="entry name" value="alpha/beta hydrolase"/>
    <property type="match status" value="2"/>
</dbReference>
<evidence type="ECO:0000313" key="8">
    <source>
        <dbReference type="Proteomes" id="UP001465668"/>
    </source>
</evidence>
<dbReference type="InterPro" id="IPR008758">
    <property type="entry name" value="Peptidase_S28"/>
</dbReference>
<keyword evidence="2" id="KW-0645">Protease</keyword>
<dbReference type="EMBL" id="JARVKM010000077">
    <property type="protein sequence ID" value="KAK9771305.1"/>
    <property type="molecule type" value="Genomic_DNA"/>
</dbReference>
<keyword evidence="8" id="KW-1185">Reference proteome</keyword>
<gene>
    <name evidence="7" type="ORF">SCAR479_12038</name>
</gene>
<sequence>MKTTLASVLPLLACIAPSAATLSARDIHMKHKRFGLKTAAIDDLDLVGNATFDQNLDHSDSSKGTFEQRYWWDGSHYKPGGPVFVFNPGESSADGMIGYLKNTTLPGRYAQEFNGAAIIIERRFLTTWDLKSRSLAYTFRLDRYWGKSVPFDELTAETLQYLNLPNAMKDMTNFALNAKLEFCEEGDCNANDVPWVLVGGSYSGALAAWTSQMEPGVFHAYHASSAVVEAIHDFWSYFTPIEQALPTNCSNDVKAVVQYVDYVFAEGDDDDIEELKAKFNLEDLNAMDFADVLANPLSEWQSDQDVVLEFCDYIETYGGRSKAIVNNGAGVGLVAALDAYAAWINETAKCGSGGSGCNTWDDSIKWNTPDELDDTRPWQWMLCNEPFGWYQVGPPTCDGSNIVSSQLRPEQYSRRCPLTFPETNGVVAGSVTGWTEEHLNIWTKGWDAPYKRVFFVNGELDPWRSATLSSDYRPGGPANTTDAPVYIVKGGVHTPELFVDEEDPYTWPVVEAAIKQMGAWLDEWEKPKKS</sequence>
<accession>A0ABR2XC43</accession>
<organism evidence="7 8">
    <name type="scientific">Seiridium cardinale</name>
    <dbReference type="NCBI Taxonomy" id="138064"/>
    <lineage>
        <taxon>Eukaryota</taxon>
        <taxon>Fungi</taxon>
        <taxon>Dikarya</taxon>
        <taxon>Ascomycota</taxon>
        <taxon>Pezizomycotina</taxon>
        <taxon>Sordariomycetes</taxon>
        <taxon>Xylariomycetidae</taxon>
        <taxon>Amphisphaeriales</taxon>
        <taxon>Sporocadaceae</taxon>
        <taxon>Seiridium</taxon>
    </lineage>
</organism>
<evidence type="ECO:0000256" key="2">
    <source>
        <dbReference type="ARBA" id="ARBA00022670"/>
    </source>
</evidence>